<evidence type="ECO:0000313" key="3">
    <source>
        <dbReference type="Proteomes" id="UP000095349"/>
    </source>
</evidence>
<dbReference type="Pfam" id="PF12730">
    <property type="entry name" value="ABC2_membrane_4"/>
    <property type="match status" value="1"/>
</dbReference>
<proteinExistence type="predicted"/>
<organism evidence="2 3">
    <name type="scientific">Streptomyces rubrolavendulae</name>
    <dbReference type="NCBI Taxonomy" id="285473"/>
    <lineage>
        <taxon>Bacteria</taxon>
        <taxon>Bacillati</taxon>
        <taxon>Actinomycetota</taxon>
        <taxon>Actinomycetes</taxon>
        <taxon>Kitasatosporales</taxon>
        <taxon>Streptomycetaceae</taxon>
        <taxon>Streptomyces</taxon>
    </lineage>
</organism>
<feature type="transmembrane region" description="Helical" evidence="1">
    <location>
        <begin position="124"/>
        <end position="148"/>
    </location>
</feature>
<feature type="transmembrane region" description="Helical" evidence="1">
    <location>
        <begin position="71"/>
        <end position="96"/>
    </location>
</feature>
<keyword evidence="3" id="KW-1185">Reference proteome</keyword>
<keyword evidence="1" id="KW-0812">Transmembrane</keyword>
<feature type="transmembrane region" description="Helical" evidence="1">
    <location>
        <begin position="250"/>
        <end position="269"/>
    </location>
</feature>
<name>A0A1D8G6M5_9ACTN</name>
<protein>
    <submittedName>
        <fullName evidence="2">ABC-2 family transporter protein</fullName>
    </submittedName>
</protein>
<feature type="transmembrane region" description="Helical" evidence="1">
    <location>
        <begin position="192"/>
        <end position="211"/>
    </location>
</feature>
<sequence>MTTTPTTPYTSPIPVRRAHLGDAVASEWTKMRSLRSTIWTLGVMVVLVVGFGALLAFALDGVPEGEVEPRGSVLGLGLPGMMLATVCVITLGVLTITSEFGTGMIRTTLTACPSRSRVLTAKAIVFFGVVFATTTIVSAVTAVVQSAMLGTTSGASAGQWLRVTVGVGLFMACLGLLSLAVGALLRHSAGSITTMIGLVLLPYVLAIGMYANALHGVRDTLVEYSIPTLLSAMYTEGLASDVPMTSGWGALWILMGVTAAALGGAYAVLDRRDA</sequence>
<evidence type="ECO:0000256" key="1">
    <source>
        <dbReference type="SAM" id="Phobius"/>
    </source>
</evidence>
<gene>
    <name evidence="2" type="ORF">A4G23_03980</name>
</gene>
<accession>A0A1D8G6M5</accession>
<dbReference type="AlphaFoldDB" id="A0A1D8G6M5"/>
<keyword evidence="1" id="KW-1133">Transmembrane helix</keyword>
<keyword evidence="1" id="KW-0472">Membrane</keyword>
<dbReference type="RefSeq" id="WP_031136919.1">
    <property type="nucleotide sequence ID" value="NZ_CP017316.1"/>
</dbReference>
<dbReference type="EMBL" id="CP017316">
    <property type="protein sequence ID" value="AOT61102.1"/>
    <property type="molecule type" value="Genomic_DNA"/>
</dbReference>
<dbReference type="PATRIC" id="fig|285473.5.peg.4174"/>
<reference evidence="2 3" key="1">
    <citation type="submission" date="2016-09" db="EMBL/GenBank/DDBJ databases">
        <title>Streptomyces rubrolavendulae MJM4426 Genome sequencing and assembly.</title>
        <authorList>
            <person name="Kim J.-G."/>
        </authorList>
    </citation>
    <scope>NUCLEOTIDE SEQUENCE [LARGE SCALE GENOMIC DNA]</scope>
    <source>
        <strain evidence="2 3">MJM4426</strain>
    </source>
</reference>
<dbReference type="OrthoDB" id="3297477at2"/>
<feature type="transmembrane region" description="Helical" evidence="1">
    <location>
        <begin position="160"/>
        <end position="185"/>
    </location>
</feature>
<feature type="transmembrane region" description="Helical" evidence="1">
    <location>
        <begin position="38"/>
        <end position="59"/>
    </location>
</feature>
<evidence type="ECO:0000313" key="2">
    <source>
        <dbReference type="EMBL" id="AOT61102.1"/>
    </source>
</evidence>
<dbReference type="KEGG" id="srn:A4G23_03980"/>
<dbReference type="GeneID" id="91405518"/>
<dbReference type="STRING" id="285473.A4G23_03980"/>
<dbReference type="Proteomes" id="UP000095349">
    <property type="component" value="Chromosome"/>
</dbReference>